<comment type="subcellular location">
    <subcellularLocation>
        <location evidence="1">Nucleus</location>
        <location evidence="1">Nucleolus</location>
    </subcellularLocation>
</comment>
<evidence type="ECO:0000256" key="9">
    <source>
        <dbReference type="ARBA" id="ARBA00023242"/>
    </source>
</evidence>
<accession>A0A0Q3GL05</accession>
<evidence type="ECO:0000256" key="2">
    <source>
        <dbReference type="ARBA" id="ARBA00006673"/>
    </source>
</evidence>
<dbReference type="GO" id="GO:0008270">
    <property type="term" value="F:zinc ion binding"/>
    <property type="evidence" value="ECO:0007669"/>
    <property type="project" value="UniProtKB-KW"/>
</dbReference>
<feature type="region of interest" description="Disordered" evidence="11">
    <location>
        <begin position="120"/>
        <end position="302"/>
    </location>
</feature>
<protein>
    <recommendedName>
        <fullName evidence="12">C2H2-type domain-containing protein</fullName>
    </recommendedName>
</protein>
<sequence>MTMIKFWGVEVKPGQTVSCDGGHDHIIHVSQAALVETKKGSGNVVVSTKIDDQKVIIGTLSAENHPQILCDLNFQKKFELSHNSETASVFVCGYQSFMPDEFDPDSSEDEDEVEAVNNQVINNVGGIHEVTAPAKDGKKGTDGNGSDDDSDDDLLDLLSSGDDEMTDDDSSSEEDDTTSEEDDTSSEEDDISSEESSSDEEDEETLKEPEISKKRVAATALKAPASDKKAKIATPSGQKTASDDKKATHVTTPHPAKQAKTPANSKPKKSPKSTGGTVACKSCSKTFGSDAALKSHEKAKHE</sequence>
<dbReference type="AlphaFoldDB" id="A0A0Q3GL05"/>
<evidence type="ECO:0000313" key="14">
    <source>
        <dbReference type="EnsemblPlants" id="KQK11125"/>
    </source>
</evidence>
<dbReference type="FunFam" id="2.60.120.340:FF:000004">
    <property type="entry name" value="Histone deacetylase HDT1"/>
    <property type="match status" value="1"/>
</dbReference>
<organism evidence="13">
    <name type="scientific">Brachypodium distachyon</name>
    <name type="common">Purple false brome</name>
    <name type="synonym">Trachynia distachya</name>
    <dbReference type="NCBI Taxonomy" id="15368"/>
    <lineage>
        <taxon>Eukaryota</taxon>
        <taxon>Viridiplantae</taxon>
        <taxon>Streptophyta</taxon>
        <taxon>Embryophyta</taxon>
        <taxon>Tracheophyta</taxon>
        <taxon>Spermatophyta</taxon>
        <taxon>Magnoliopsida</taxon>
        <taxon>Liliopsida</taxon>
        <taxon>Poales</taxon>
        <taxon>Poaceae</taxon>
        <taxon>BOP clade</taxon>
        <taxon>Pooideae</taxon>
        <taxon>Stipodae</taxon>
        <taxon>Brachypodieae</taxon>
        <taxon>Brachypodium</taxon>
    </lineage>
</organism>
<evidence type="ECO:0000313" key="15">
    <source>
        <dbReference type="Proteomes" id="UP000008810"/>
    </source>
</evidence>
<evidence type="ECO:0000256" key="4">
    <source>
        <dbReference type="ARBA" id="ARBA00022771"/>
    </source>
</evidence>
<proteinExistence type="inferred from homology"/>
<dbReference type="Pfam" id="PF17800">
    <property type="entry name" value="NPL"/>
    <property type="match status" value="1"/>
</dbReference>
<evidence type="ECO:0000256" key="7">
    <source>
        <dbReference type="ARBA" id="ARBA00023015"/>
    </source>
</evidence>
<evidence type="ECO:0000256" key="11">
    <source>
        <dbReference type="SAM" id="MobiDB-lite"/>
    </source>
</evidence>
<dbReference type="GO" id="GO:0005730">
    <property type="term" value="C:nucleolus"/>
    <property type="evidence" value="ECO:0007669"/>
    <property type="project" value="UniProtKB-SubCell"/>
</dbReference>
<keyword evidence="7" id="KW-0805">Transcription regulation</keyword>
<evidence type="ECO:0000313" key="13">
    <source>
        <dbReference type="EMBL" id="KQK11125.1"/>
    </source>
</evidence>
<evidence type="ECO:0000256" key="8">
    <source>
        <dbReference type="ARBA" id="ARBA00023163"/>
    </source>
</evidence>
<evidence type="ECO:0000256" key="5">
    <source>
        <dbReference type="ARBA" id="ARBA00022801"/>
    </source>
</evidence>
<keyword evidence="6" id="KW-0156">Chromatin regulator</keyword>
<evidence type="ECO:0000259" key="12">
    <source>
        <dbReference type="PROSITE" id="PS50157"/>
    </source>
</evidence>
<dbReference type="EnsemblPlants" id="KQK11125">
    <property type="protein sequence ID" value="KQK11125"/>
    <property type="gene ID" value="BRADI_2g58261v3"/>
</dbReference>
<evidence type="ECO:0000256" key="1">
    <source>
        <dbReference type="ARBA" id="ARBA00004604"/>
    </source>
</evidence>
<dbReference type="Proteomes" id="UP000008810">
    <property type="component" value="Chromosome 2"/>
</dbReference>
<reference evidence="13" key="2">
    <citation type="submission" date="2017-06" db="EMBL/GenBank/DDBJ databases">
        <title>WGS assembly of Brachypodium distachyon.</title>
        <authorList>
            <consortium name="The International Brachypodium Initiative"/>
            <person name="Lucas S."/>
            <person name="Harmon-Smith M."/>
            <person name="Lail K."/>
            <person name="Tice H."/>
            <person name="Grimwood J."/>
            <person name="Bruce D."/>
            <person name="Barry K."/>
            <person name="Shu S."/>
            <person name="Lindquist E."/>
            <person name="Wang M."/>
            <person name="Pitluck S."/>
            <person name="Vogel J.P."/>
            <person name="Garvin D.F."/>
            <person name="Mockler T.C."/>
            <person name="Schmutz J."/>
            <person name="Rokhsar D."/>
            <person name="Bevan M.W."/>
        </authorList>
    </citation>
    <scope>NUCLEOTIDE SEQUENCE</scope>
    <source>
        <strain evidence="13">Bd21</strain>
    </source>
</reference>
<dbReference type="Gramene" id="KQK11125">
    <property type="protein sequence ID" value="KQK11125"/>
    <property type="gene ID" value="BRADI_2g58261v3"/>
</dbReference>
<feature type="domain" description="C2H2-type" evidence="12">
    <location>
        <begin position="278"/>
        <end position="302"/>
    </location>
</feature>
<keyword evidence="9" id="KW-0539">Nucleus</keyword>
<dbReference type="OrthoDB" id="2019803at2759"/>
<dbReference type="GO" id="GO:0006325">
    <property type="term" value="P:chromatin organization"/>
    <property type="evidence" value="ECO:0007669"/>
    <property type="project" value="UniProtKB-KW"/>
</dbReference>
<dbReference type="EMBL" id="CM000881">
    <property type="protein sequence ID" value="KQK11125.1"/>
    <property type="molecule type" value="Genomic_DNA"/>
</dbReference>
<keyword evidence="15" id="KW-1185">Reference proteome</keyword>
<name>A0A0Q3GL05_BRADI</name>
<keyword evidence="5" id="KW-0378">Hydrolase</keyword>
<dbReference type="PROSITE" id="PS00028">
    <property type="entry name" value="ZINC_FINGER_C2H2_1"/>
    <property type="match status" value="1"/>
</dbReference>
<dbReference type="STRING" id="15368.A0A0Q3GL05"/>
<feature type="compositionally biased region" description="Acidic residues" evidence="11">
    <location>
        <begin position="145"/>
        <end position="205"/>
    </location>
</feature>
<dbReference type="ExpressionAtlas" id="A0A0Q3GL05">
    <property type="expression patterns" value="baseline"/>
</dbReference>
<evidence type="ECO:0000256" key="10">
    <source>
        <dbReference type="PROSITE-ProRule" id="PRU00042"/>
    </source>
</evidence>
<comment type="similarity">
    <text evidence="2">Belongs to the histone deacetylase HD2 family.</text>
</comment>
<keyword evidence="4 10" id="KW-0479">Metal-binding</keyword>
<dbReference type="RefSeq" id="XP_010232716.1">
    <property type="nucleotide sequence ID" value="XM_010234414.3"/>
</dbReference>
<keyword evidence="4 10" id="KW-0862">Zinc</keyword>
<keyword evidence="8" id="KW-0804">Transcription</keyword>
<dbReference type="InterPro" id="IPR041232">
    <property type="entry name" value="NPL"/>
</dbReference>
<dbReference type="GO" id="GO:0016787">
    <property type="term" value="F:hydrolase activity"/>
    <property type="evidence" value="ECO:0007669"/>
    <property type="project" value="UniProtKB-KW"/>
</dbReference>
<dbReference type="KEGG" id="bdi:100837781"/>
<reference evidence="14" key="3">
    <citation type="submission" date="2018-08" db="UniProtKB">
        <authorList>
            <consortium name="EnsemblPlants"/>
        </authorList>
    </citation>
    <scope>IDENTIFICATION</scope>
    <source>
        <strain evidence="14">cv. Bd21</strain>
    </source>
</reference>
<dbReference type="PROSITE" id="PS50157">
    <property type="entry name" value="ZINC_FINGER_C2H2_2"/>
    <property type="match status" value="1"/>
</dbReference>
<evidence type="ECO:0000256" key="6">
    <source>
        <dbReference type="ARBA" id="ARBA00022853"/>
    </source>
</evidence>
<gene>
    <name evidence="14" type="primary">LOC100837781</name>
    <name evidence="13" type="ORF">BRADI_2g58261v3</name>
</gene>
<dbReference type="Gene3D" id="2.60.120.340">
    <property type="entry name" value="Nucleoplasmin core domain"/>
    <property type="match status" value="1"/>
</dbReference>
<dbReference type="InterPro" id="IPR013087">
    <property type="entry name" value="Znf_C2H2_type"/>
</dbReference>
<evidence type="ECO:0000256" key="3">
    <source>
        <dbReference type="ARBA" id="ARBA00022491"/>
    </source>
</evidence>
<feature type="compositionally biased region" description="Basic and acidic residues" evidence="11">
    <location>
        <begin position="293"/>
        <end position="302"/>
    </location>
</feature>
<keyword evidence="3" id="KW-0678">Repressor</keyword>
<dbReference type="GeneID" id="100837781"/>
<reference evidence="13 14" key="1">
    <citation type="journal article" date="2010" name="Nature">
        <title>Genome sequencing and analysis of the model grass Brachypodium distachyon.</title>
        <authorList>
            <consortium name="International Brachypodium Initiative"/>
        </authorList>
    </citation>
    <scope>NUCLEOTIDE SEQUENCE [LARGE SCALE GENOMIC DNA]</scope>
    <source>
        <strain evidence="13 14">Bd21</strain>
    </source>
</reference>
<keyword evidence="4 10" id="KW-0863">Zinc-finger</keyword>